<protein>
    <submittedName>
        <fullName evidence="2">Uncharacterized protein</fullName>
    </submittedName>
</protein>
<reference evidence="2" key="1">
    <citation type="submission" date="2022-11" db="EMBL/GenBank/DDBJ databases">
        <title>Chromosome-level genome of Pogonophryne albipinna.</title>
        <authorList>
            <person name="Jo E."/>
        </authorList>
    </citation>
    <scope>NUCLEOTIDE SEQUENCE</scope>
    <source>
        <strain evidence="2">SGF0006</strain>
        <tissue evidence="2">Muscle</tissue>
    </source>
</reference>
<evidence type="ECO:0000256" key="1">
    <source>
        <dbReference type="SAM" id="SignalP"/>
    </source>
</evidence>
<comment type="caution">
    <text evidence="2">The sequence shown here is derived from an EMBL/GenBank/DDBJ whole genome shotgun (WGS) entry which is preliminary data.</text>
</comment>
<dbReference type="AlphaFoldDB" id="A0AAD6BPP1"/>
<keyword evidence="1" id="KW-0732">Signal</keyword>
<accession>A0AAD6BPP1</accession>
<dbReference type="EMBL" id="JAPTMU010000002">
    <property type="protein sequence ID" value="KAJ4946961.1"/>
    <property type="molecule type" value="Genomic_DNA"/>
</dbReference>
<dbReference type="Proteomes" id="UP001219934">
    <property type="component" value="Unassembled WGS sequence"/>
</dbReference>
<gene>
    <name evidence="2" type="ORF">JOQ06_009004</name>
</gene>
<organism evidence="2 3">
    <name type="scientific">Pogonophryne albipinna</name>
    <dbReference type="NCBI Taxonomy" id="1090488"/>
    <lineage>
        <taxon>Eukaryota</taxon>
        <taxon>Metazoa</taxon>
        <taxon>Chordata</taxon>
        <taxon>Craniata</taxon>
        <taxon>Vertebrata</taxon>
        <taxon>Euteleostomi</taxon>
        <taxon>Actinopterygii</taxon>
        <taxon>Neopterygii</taxon>
        <taxon>Teleostei</taxon>
        <taxon>Neoteleostei</taxon>
        <taxon>Acanthomorphata</taxon>
        <taxon>Eupercaria</taxon>
        <taxon>Perciformes</taxon>
        <taxon>Notothenioidei</taxon>
        <taxon>Pogonophryne</taxon>
    </lineage>
</organism>
<name>A0AAD6BPP1_9TELE</name>
<feature type="signal peptide" evidence="1">
    <location>
        <begin position="1"/>
        <end position="17"/>
    </location>
</feature>
<feature type="chain" id="PRO_5042288552" evidence="1">
    <location>
        <begin position="18"/>
        <end position="267"/>
    </location>
</feature>
<keyword evidence="3" id="KW-1185">Reference proteome</keyword>
<evidence type="ECO:0000313" key="2">
    <source>
        <dbReference type="EMBL" id="KAJ4946961.1"/>
    </source>
</evidence>
<evidence type="ECO:0000313" key="3">
    <source>
        <dbReference type="Proteomes" id="UP001219934"/>
    </source>
</evidence>
<proteinExistence type="predicted"/>
<sequence length="267" mass="29697">MAAALLLLLQLVSLASASHHYGGTVTYSYKGRNPDGSFRVDFRDRATYDGCQYFHDQTCSTGNCGLVTNQQRGITDRSTNAPQSNRQWCETETVQQRKVPTDKPFQMRVPQNCPRTYKLMSFDPDGDTVRCRYGNIRNIECSGCNQPSGFVLDQGSCSLHYDNAIANPSVFGFELVVEDFPQRPISLSYTDGTQSYKAPLIPMSTNNCSTNNCSTYNCSTYNCSTNNCSTNNCSTYNCSTYNCSTYNCSTNNCSTNNCSTYNCSTYN</sequence>